<accession>A0A2K3MCH9</accession>
<feature type="non-terminal residue" evidence="1">
    <location>
        <position position="166"/>
    </location>
</feature>
<evidence type="ECO:0000313" key="2">
    <source>
        <dbReference type="Proteomes" id="UP000236291"/>
    </source>
</evidence>
<reference evidence="1 2" key="2">
    <citation type="journal article" date="2017" name="Front. Plant Sci.">
        <title>Gene Classification and Mining of Molecular Markers Useful in Red Clover (Trifolium pratense) Breeding.</title>
        <authorList>
            <person name="Istvanek J."/>
            <person name="Dluhosova J."/>
            <person name="Dluhos P."/>
            <person name="Patkova L."/>
            <person name="Nedelnik J."/>
            <person name="Repkova J."/>
        </authorList>
    </citation>
    <scope>NUCLEOTIDE SEQUENCE [LARGE SCALE GENOMIC DNA]</scope>
    <source>
        <strain evidence="2">cv. Tatra</strain>
        <tissue evidence="1">Young leaves</tissue>
    </source>
</reference>
<protein>
    <submittedName>
        <fullName evidence="1">Uncharacterized protein</fullName>
    </submittedName>
</protein>
<comment type="caution">
    <text evidence="1">The sequence shown here is derived from an EMBL/GenBank/DDBJ whole genome shotgun (WGS) entry which is preliminary data.</text>
</comment>
<dbReference type="AlphaFoldDB" id="A0A2K3MCH9"/>
<evidence type="ECO:0000313" key="1">
    <source>
        <dbReference type="EMBL" id="PNX88476.1"/>
    </source>
</evidence>
<organism evidence="1 2">
    <name type="scientific">Trifolium pratense</name>
    <name type="common">Red clover</name>
    <dbReference type="NCBI Taxonomy" id="57577"/>
    <lineage>
        <taxon>Eukaryota</taxon>
        <taxon>Viridiplantae</taxon>
        <taxon>Streptophyta</taxon>
        <taxon>Embryophyta</taxon>
        <taxon>Tracheophyta</taxon>
        <taxon>Spermatophyta</taxon>
        <taxon>Magnoliopsida</taxon>
        <taxon>eudicotyledons</taxon>
        <taxon>Gunneridae</taxon>
        <taxon>Pentapetalae</taxon>
        <taxon>rosids</taxon>
        <taxon>fabids</taxon>
        <taxon>Fabales</taxon>
        <taxon>Fabaceae</taxon>
        <taxon>Papilionoideae</taxon>
        <taxon>50 kb inversion clade</taxon>
        <taxon>NPAAA clade</taxon>
        <taxon>Hologalegina</taxon>
        <taxon>IRL clade</taxon>
        <taxon>Trifolieae</taxon>
        <taxon>Trifolium</taxon>
    </lineage>
</organism>
<gene>
    <name evidence="1" type="ORF">L195_g044582</name>
</gene>
<name>A0A2K3MCH9_TRIPR</name>
<sequence length="166" mass="18583">MKMKIVLSAYDSEYCEEDEFDDVEILSNFPQGLESSTSSNSLVFGSFASPIIPVSIPSITPDFDGFSIKIGEITCFLGDFCCNDNQSSVQAFSSPIKVKFKHDGNFRFSQDQDQNSKKGEILSDLLLLSPESITFISHHRALGITISHVEFALFLEFLEDCTWKLE</sequence>
<dbReference type="ExpressionAtlas" id="A0A2K3MCH9">
    <property type="expression patterns" value="baseline"/>
</dbReference>
<proteinExistence type="predicted"/>
<dbReference type="Proteomes" id="UP000236291">
    <property type="component" value="Unassembled WGS sequence"/>
</dbReference>
<reference evidence="1 2" key="1">
    <citation type="journal article" date="2014" name="Am. J. Bot.">
        <title>Genome assembly and annotation for red clover (Trifolium pratense; Fabaceae).</title>
        <authorList>
            <person name="Istvanek J."/>
            <person name="Jaros M."/>
            <person name="Krenek A."/>
            <person name="Repkova J."/>
        </authorList>
    </citation>
    <scope>NUCLEOTIDE SEQUENCE [LARGE SCALE GENOMIC DNA]</scope>
    <source>
        <strain evidence="2">cv. Tatra</strain>
        <tissue evidence="1">Young leaves</tissue>
    </source>
</reference>
<dbReference type="EMBL" id="ASHM01056712">
    <property type="protein sequence ID" value="PNX88476.1"/>
    <property type="molecule type" value="Genomic_DNA"/>
</dbReference>